<dbReference type="InterPro" id="IPR036400">
    <property type="entry name" value="Cyt_B5-like_heme/steroid_sf"/>
</dbReference>
<dbReference type="Gene3D" id="1.20.140.10">
    <property type="entry name" value="Butyryl-CoA Dehydrogenase, subunit A, domain 3"/>
    <property type="match status" value="1"/>
</dbReference>
<evidence type="ECO:0000313" key="7">
    <source>
        <dbReference type="EMBL" id="KAK3278646.1"/>
    </source>
</evidence>
<dbReference type="InterPro" id="IPR001199">
    <property type="entry name" value="Cyt_B5-like_heme/steroid-bd"/>
</dbReference>
<dbReference type="GO" id="GO:0033539">
    <property type="term" value="P:fatty acid beta-oxidation using acyl-CoA dehydrogenase"/>
    <property type="evidence" value="ECO:0007669"/>
    <property type="project" value="TreeGrafter"/>
</dbReference>
<dbReference type="SUPFAM" id="SSF55856">
    <property type="entry name" value="Cytochrome b5-like heme/steroid binding domain"/>
    <property type="match status" value="1"/>
</dbReference>
<keyword evidence="8" id="KW-1185">Reference proteome</keyword>
<dbReference type="Pfam" id="PF02770">
    <property type="entry name" value="Acyl-CoA_dh_M"/>
    <property type="match status" value="1"/>
</dbReference>
<dbReference type="InterPro" id="IPR046373">
    <property type="entry name" value="Acyl-CoA_Oxase/DH_mid-dom_sf"/>
</dbReference>
<evidence type="ECO:0000256" key="1">
    <source>
        <dbReference type="ARBA" id="ARBA00001974"/>
    </source>
</evidence>
<reference evidence="7 8" key="1">
    <citation type="journal article" date="2015" name="Genome Biol. Evol.">
        <title>Comparative Genomics of a Bacterivorous Green Alga Reveals Evolutionary Causalities and Consequences of Phago-Mixotrophic Mode of Nutrition.</title>
        <authorList>
            <person name="Burns J.A."/>
            <person name="Paasch A."/>
            <person name="Narechania A."/>
            <person name="Kim E."/>
        </authorList>
    </citation>
    <scope>NUCLEOTIDE SEQUENCE [LARGE SCALE GENOMIC DNA]</scope>
    <source>
        <strain evidence="7 8">PLY_AMNH</strain>
    </source>
</reference>
<dbReference type="InterPro" id="IPR009100">
    <property type="entry name" value="AcylCoA_DH/oxidase_NM_dom_sf"/>
</dbReference>
<sequence>MSLDAAADRVISLDELAKHNKDGDLWIAVDGHVLDCTKFAKLHPGGKQALLDVAGKDATMEFYALHRSEVIEKYLPRLKIGVLSEARKPPPSKVDASGLPLAPPYCSIPAFQPGWKSPYYNETHHELRRGVRDFIDKELRPIAIQMDTDGIEPKSDLVKKCGDAGILAARLGPGPHLKGRKIPGDVAWDKFDYFHELVLSEEFCRLGCPGFGDGLAGGLTIGLPPVAMFASEAVKRAIIPPVLNGDKRICLAISDAYAGSDAAGITAVATRTPCGGFFEVTGTKKWITGGCGADYFCTAVRTGPKPGAGGVSLLLIERTEGVTTKAMSTRYGKAAGTAFVTFDKARVPVGNLLGEENKGFKCIMFNFNHERWVMCCTMVGYCRVLLEESMRWSTLRKAFGKPLLAQPVIRERLAAMTAETEACHAWVETLTYQMCNMDPRKQHQLLGGPIALCKARCSRAMASVANNAAQVFGGRAITKTGMGSVVERVSNYVKFGAILGGSEEILDDLAMRQAAKEMAIHARL</sequence>
<dbReference type="GO" id="GO:0003995">
    <property type="term" value="F:acyl-CoA dehydrogenase activity"/>
    <property type="evidence" value="ECO:0007669"/>
    <property type="project" value="TreeGrafter"/>
</dbReference>
<dbReference type="Pfam" id="PF02771">
    <property type="entry name" value="Acyl-CoA_dh_N"/>
    <property type="match status" value="1"/>
</dbReference>
<feature type="domain" description="Cytochrome b5 heme-binding" evidence="6">
    <location>
        <begin position="8"/>
        <end position="84"/>
    </location>
</feature>
<proteinExistence type="inferred from homology"/>
<evidence type="ECO:0000313" key="8">
    <source>
        <dbReference type="Proteomes" id="UP001190700"/>
    </source>
</evidence>
<comment type="caution">
    <text evidence="7">The sequence shown here is derived from an EMBL/GenBank/DDBJ whole genome shotgun (WGS) entry which is preliminary data.</text>
</comment>
<evidence type="ECO:0000256" key="5">
    <source>
        <dbReference type="ARBA" id="ARBA00023002"/>
    </source>
</evidence>
<dbReference type="SUPFAM" id="SSF47203">
    <property type="entry name" value="Acyl-CoA dehydrogenase C-terminal domain-like"/>
    <property type="match status" value="1"/>
</dbReference>
<dbReference type="InterPro" id="IPR037069">
    <property type="entry name" value="AcylCoA_DH/ox_N_sf"/>
</dbReference>
<dbReference type="InterPro" id="IPR006091">
    <property type="entry name" value="Acyl-CoA_Oxase/DH_mid-dom"/>
</dbReference>
<evidence type="ECO:0000256" key="2">
    <source>
        <dbReference type="ARBA" id="ARBA00009347"/>
    </source>
</evidence>
<dbReference type="Gene3D" id="2.40.110.10">
    <property type="entry name" value="Butyryl-CoA Dehydrogenase, subunit A, domain 2"/>
    <property type="match status" value="1"/>
</dbReference>
<dbReference type="Gene3D" id="3.10.120.10">
    <property type="entry name" value="Cytochrome b5-like heme/steroid binding domain"/>
    <property type="match status" value="1"/>
</dbReference>
<evidence type="ECO:0000259" key="6">
    <source>
        <dbReference type="PROSITE" id="PS50255"/>
    </source>
</evidence>
<dbReference type="Pfam" id="PF00173">
    <property type="entry name" value="Cyt-b5"/>
    <property type="match status" value="1"/>
</dbReference>
<dbReference type="Gene3D" id="1.10.540.10">
    <property type="entry name" value="Acyl-CoA dehydrogenase/oxidase, N-terminal domain"/>
    <property type="match status" value="1"/>
</dbReference>
<dbReference type="SUPFAM" id="SSF56645">
    <property type="entry name" value="Acyl-CoA dehydrogenase NM domain-like"/>
    <property type="match status" value="1"/>
</dbReference>
<dbReference type="GO" id="GO:0050660">
    <property type="term" value="F:flavin adenine dinucleotide binding"/>
    <property type="evidence" value="ECO:0007669"/>
    <property type="project" value="InterPro"/>
</dbReference>
<evidence type="ECO:0000256" key="4">
    <source>
        <dbReference type="ARBA" id="ARBA00022827"/>
    </source>
</evidence>
<dbReference type="GO" id="GO:0005737">
    <property type="term" value="C:cytoplasm"/>
    <property type="evidence" value="ECO:0007669"/>
    <property type="project" value="TreeGrafter"/>
</dbReference>
<keyword evidence="3" id="KW-0285">Flavoprotein</keyword>
<dbReference type="EMBL" id="LGRX02005347">
    <property type="protein sequence ID" value="KAK3278646.1"/>
    <property type="molecule type" value="Genomic_DNA"/>
</dbReference>
<evidence type="ECO:0000256" key="3">
    <source>
        <dbReference type="ARBA" id="ARBA00022630"/>
    </source>
</evidence>
<dbReference type="PANTHER" id="PTHR48083:SF28">
    <property type="entry name" value="ACYL-COA DEHYDROGENASE FAMILY PROTEIN (AFU_ORTHOLOGUE AFUA_6G10880)-RELATED"/>
    <property type="match status" value="1"/>
</dbReference>
<dbReference type="InterPro" id="IPR036250">
    <property type="entry name" value="AcylCo_DH-like_C"/>
</dbReference>
<dbReference type="PANTHER" id="PTHR48083">
    <property type="entry name" value="MEDIUM-CHAIN SPECIFIC ACYL-COA DEHYDROGENASE, MITOCHONDRIAL-RELATED"/>
    <property type="match status" value="1"/>
</dbReference>
<comment type="similarity">
    <text evidence="2">Belongs to the acyl-CoA dehydrogenase family.</text>
</comment>
<dbReference type="InterPro" id="IPR013786">
    <property type="entry name" value="AcylCoA_DH/ox_N"/>
</dbReference>
<organism evidence="7 8">
    <name type="scientific">Cymbomonas tetramitiformis</name>
    <dbReference type="NCBI Taxonomy" id="36881"/>
    <lineage>
        <taxon>Eukaryota</taxon>
        <taxon>Viridiplantae</taxon>
        <taxon>Chlorophyta</taxon>
        <taxon>Pyramimonadophyceae</taxon>
        <taxon>Pyramimonadales</taxon>
        <taxon>Pyramimonadaceae</taxon>
        <taxon>Cymbomonas</taxon>
    </lineage>
</organism>
<dbReference type="AlphaFoldDB" id="A0AAE0GJN3"/>
<dbReference type="PROSITE" id="PS50255">
    <property type="entry name" value="CYTOCHROME_B5_2"/>
    <property type="match status" value="1"/>
</dbReference>
<protein>
    <recommendedName>
        <fullName evidence="6">Cytochrome b5 heme-binding domain-containing protein</fullName>
    </recommendedName>
</protein>
<comment type="cofactor">
    <cofactor evidence="1">
        <name>FAD</name>
        <dbReference type="ChEBI" id="CHEBI:57692"/>
    </cofactor>
</comment>
<dbReference type="Pfam" id="PF00441">
    <property type="entry name" value="Acyl-CoA_dh_1"/>
    <property type="match status" value="1"/>
</dbReference>
<accession>A0AAE0GJN3</accession>
<gene>
    <name evidence="7" type="ORF">CYMTET_13429</name>
</gene>
<dbReference type="SMART" id="SM01117">
    <property type="entry name" value="Cyt-b5"/>
    <property type="match status" value="1"/>
</dbReference>
<keyword evidence="4" id="KW-0274">FAD</keyword>
<keyword evidence="5" id="KW-0560">Oxidoreductase</keyword>
<dbReference type="InterPro" id="IPR009075">
    <property type="entry name" value="AcylCo_DH/oxidase_C"/>
</dbReference>
<name>A0AAE0GJN3_9CHLO</name>
<dbReference type="Proteomes" id="UP001190700">
    <property type="component" value="Unassembled WGS sequence"/>
</dbReference>
<dbReference type="InterPro" id="IPR050741">
    <property type="entry name" value="Acyl-CoA_dehydrogenase"/>
</dbReference>